<dbReference type="PROSITE" id="PS50878">
    <property type="entry name" value="RT_POL"/>
    <property type="match status" value="1"/>
</dbReference>
<evidence type="ECO:0000256" key="14">
    <source>
        <dbReference type="ARBA" id="ARBA00023268"/>
    </source>
</evidence>
<dbReference type="FunFam" id="3.10.20.370:FF:000001">
    <property type="entry name" value="Retrovirus-related Pol polyprotein from transposon 17.6-like protein"/>
    <property type="match status" value="1"/>
</dbReference>
<dbReference type="InterPro" id="IPR050951">
    <property type="entry name" value="Retrovirus_Pol_polyprotein"/>
</dbReference>
<dbReference type="CDD" id="cd00303">
    <property type="entry name" value="retropepsin_like"/>
    <property type="match status" value="1"/>
</dbReference>
<keyword evidence="7" id="KW-0255">Endonuclease</keyword>
<keyword evidence="4" id="KW-0548">Nucleotidyltransferase</keyword>
<dbReference type="Pfam" id="PF17919">
    <property type="entry name" value="RT_RNaseH_2"/>
    <property type="match status" value="1"/>
</dbReference>
<feature type="coiled-coil region" evidence="16">
    <location>
        <begin position="29"/>
        <end position="129"/>
    </location>
</feature>
<evidence type="ECO:0000256" key="15">
    <source>
        <dbReference type="PROSITE-ProRule" id="PRU00047"/>
    </source>
</evidence>
<keyword evidence="8" id="KW-0378">Hydrolase</keyword>
<dbReference type="InterPro" id="IPR021109">
    <property type="entry name" value="Peptidase_aspartic_dom_sf"/>
</dbReference>
<keyword evidence="2" id="KW-0645">Protease</keyword>
<dbReference type="PANTHER" id="PTHR37984">
    <property type="entry name" value="PROTEIN CBG26694"/>
    <property type="match status" value="1"/>
</dbReference>
<evidence type="ECO:0000256" key="5">
    <source>
        <dbReference type="ARBA" id="ARBA00022722"/>
    </source>
</evidence>
<dbReference type="GO" id="GO:0015074">
    <property type="term" value="P:DNA integration"/>
    <property type="evidence" value="ECO:0007669"/>
    <property type="project" value="UniProtKB-KW"/>
</dbReference>
<keyword evidence="6" id="KW-0064">Aspartyl protease</keyword>
<reference evidence="20 21" key="1">
    <citation type="submission" date="2013-11" db="EMBL/GenBank/DDBJ databases">
        <title>Genome sequencing of Stegodyphus mimosarum.</title>
        <authorList>
            <person name="Bechsgaard J."/>
        </authorList>
    </citation>
    <scope>NUCLEOTIDE SEQUENCE [LARGE SCALE GENOMIC DNA]</scope>
</reference>
<dbReference type="Gene3D" id="3.10.10.10">
    <property type="entry name" value="HIV Type 1 Reverse Transcriptase, subunit A, domain 1"/>
    <property type="match status" value="1"/>
</dbReference>
<dbReference type="PANTHER" id="PTHR37984:SF5">
    <property type="entry name" value="PROTEIN NYNRIN-LIKE"/>
    <property type="match status" value="1"/>
</dbReference>
<evidence type="ECO:0000256" key="4">
    <source>
        <dbReference type="ARBA" id="ARBA00022695"/>
    </source>
</evidence>
<keyword evidence="15" id="KW-0479">Metal-binding</keyword>
<evidence type="ECO:0000256" key="2">
    <source>
        <dbReference type="ARBA" id="ARBA00022670"/>
    </source>
</evidence>
<feature type="domain" description="CCHC-type" evidence="17">
    <location>
        <begin position="362"/>
        <end position="376"/>
    </location>
</feature>
<dbReference type="EMBL" id="KK113062">
    <property type="protein sequence ID" value="KFM59232.1"/>
    <property type="molecule type" value="Genomic_DNA"/>
</dbReference>
<keyword evidence="3" id="KW-0808">Transferase</keyword>
<accession>A0A087T293</accession>
<name>A0A087T293_STEMI</name>
<dbReference type="SUPFAM" id="SSF57756">
    <property type="entry name" value="Retrovirus zinc finger-like domains"/>
    <property type="match status" value="1"/>
</dbReference>
<organism evidence="20 21">
    <name type="scientific">Stegodyphus mimosarum</name>
    <name type="common">African social velvet spider</name>
    <dbReference type="NCBI Taxonomy" id="407821"/>
    <lineage>
        <taxon>Eukaryota</taxon>
        <taxon>Metazoa</taxon>
        <taxon>Ecdysozoa</taxon>
        <taxon>Arthropoda</taxon>
        <taxon>Chelicerata</taxon>
        <taxon>Arachnida</taxon>
        <taxon>Araneae</taxon>
        <taxon>Araneomorphae</taxon>
        <taxon>Entelegynae</taxon>
        <taxon>Eresoidea</taxon>
        <taxon>Eresidae</taxon>
        <taxon>Stegodyphus</taxon>
    </lineage>
</organism>
<dbReference type="CDD" id="cd01647">
    <property type="entry name" value="RT_LTR"/>
    <property type="match status" value="1"/>
</dbReference>
<evidence type="ECO:0000256" key="11">
    <source>
        <dbReference type="ARBA" id="ARBA00022908"/>
    </source>
</evidence>
<dbReference type="GO" id="GO:0003964">
    <property type="term" value="F:RNA-directed DNA polymerase activity"/>
    <property type="evidence" value="ECO:0007669"/>
    <property type="project" value="UniProtKB-KW"/>
</dbReference>
<evidence type="ECO:0000259" key="18">
    <source>
        <dbReference type="PROSITE" id="PS50878"/>
    </source>
</evidence>
<dbReference type="GO" id="GO:0004190">
    <property type="term" value="F:aspartic-type endopeptidase activity"/>
    <property type="evidence" value="ECO:0007669"/>
    <property type="project" value="UniProtKB-KW"/>
</dbReference>
<dbReference type="InterPro" id="IPR000477">
    <property type="entry name" value="RT_dom"/>
</dbReference>
<dbReference type="InterPro" id="IPR036875">
    <property type="entry name" value="Znf_CCHC_sf"/>
</dbReference>
<keyword evidence="21" id="KW-1185">Reference proteome</keyword>
<dbReference type="Pfam" id="PF13975">
    <property type="entry name" value="gag-asp_proteas"/>
    <property type="match status" value="1"/>
</dbReference>
<sequence>MPVTRLQEKAMAEEMKALMDMLAALKAGQEEMKQDMKAGQEKMDARQEEMKQEIKAGQEKLQEQLRQMEMEQNKVRSDIMELREETKTKLQDMKEELKEEAATKIADMEERFEEKFRKFREEVDMLKEKRTEPKREIEDFKILPGSPHTAIKPSTYDGKSSWNVYKTQFAIVADTNRWDSQMKASQLAASLRGDAADILGVLPQDQISSFDALSNALELRFGEKCVKDCSRLQLKTRQQKTTESLQELATDIERLAHHAYPDCPPDVRENLALMHFVDAVKDQEIQKALRLADLKDLKSALIYAMKFESAQQATRKDRHPIRAAKVENENFDVRKFKQEMLKEIREALNKPNNRNTDKKAMKCWNCGLEGHLRKNCHVSQDREAAPRKLKCGNLTGRRLPGRDVASLKVLQISSMSGGDNGLFVEGYVNKHPCKMIIDTGANVTIVRTDVARELNETLRWTPPCVTLQTVTGDKIPIEGKINITITFGNETYQHLAFVADIADELILGLDFLRKYDFTLDFKRNEMHSAREDIPVFEVKSDIPSAHQVIAKTDVTIPPMTELLISGCIENRNSFKFGIIEYPENSSRNVLVASTLVDLSKNFVPVRVANVSHSPRTIQKGKVLATCTPVTCVYKAPPAMPTESTAKLIDELLQRTNLTAEQKCAAEKTISEFEDLFSRTSRDVGRTKLTQHRIDTGDHSPIKQHARILPFAKQEEVGNLLKERQESEIIEPSISPWASPIVLVRKKDGSTKFCVDYRKLNNITKKDSYPLPRIDDTLDTLSGHKWFSTLDLKSGYWQVEIHPDDREKTAFTTGQGLWQFKVMPFGLCNAPATFERLMETVLRGLSYESCLVYLDDIIIVGRTFEEHLENIRKVFQKLKDANLKLSPSKCKLFRSEVTYLGHIISAEGVRTDPEKVLAVKDWERPVDVHQLRSFLGLCTYYRRFVKGFSNIARPLHRLTENKQKFVWTEECEKSFNELKTALTSTPVLAYPQIDKQFILDTDASNESVGAVLSQMIDGEERVIAYWSKCLSKPERNYCVTRKELLAIVKAIEHFHHYLYGRKFLLRTDHASLTWLLNFKNPEGQIARWIQRLQEYDFEIKHRKGSSHGNADALSRKPCPAHCGYCSRAQAKYGLANPSIRQVTSSTASEPDPWSHEKVREDQLADPNIKPIIELKESSATKPKWQDVSIFSPMTKRYWALWDSLHLRNGVLYRLWESDDGTNKRWQLLLPQNRIPDVLKEIHSSPTGGHFGYMKTLNKVRERFFWSSARNDVEKWCRSCDACAAKKGPKERCRGRMQRYNVGAPFERIALDILGPLPWTKDGNRYILVVMDYFTKWPEAYPIPDQEAVTTAEVLLQNWVSRFGTPLQIHTDQGRNFTSAVFKGLCDLLEIKKTQTTPLHPQSDGMVERFNRTILNHLSLMVSKNQEDWDRKLPLFLLAYRSAVHESTGYSPSQMLFGRDLRLPSDLLFGRPPDLQSSPEEYVQDLQARLETMHRFARERINISTDRMKKRYDARATEHKFQENDKVWLWNPSRRKGISPKLQSHWEGPYTVLNRLNDVVIRIRRQCQLSCFDANQGLVWGKWSSSNELACPESRPEPYREPLGPVAVPNSGVHYPCKMGEGTSMSSPSRVEVNTTSCHTKTCGKCPNTYW</sequence>
<evidence type="ECO:0000256" key="12">
    <source>
        <dbReference type="ARBA" id="ARBA00022918"/>
    </source>
</evidence>
<dbReference type="Pfam" id="PF17921">
    <property type="entry name" value="Integrase_H2C2"/>
    <property type="match status" value="1"/>
</dbReference>
<dbReference type="GO" id="GO:0004519">
    <property type="term" value="F:endonuclease activity"/>
    <property type="evidence" value="ECO:0007669"/>
    <property type="project" value="UniProtKB-KW"/>
</dbReference>
<keyword evidence="11" id="KW-0229">DNA integration</keyword>
<dbReference type="GO" id="GO:0006508">
    <property type="term" value="P:proteolysis"/>
    <property type="evidence" value="ECO:0007669"/>
    <property type="project" value="UniProtKB-KW"/>
</dbReference>
<dbReference type="FunFam" id="3.30.70.270:FF:000020">
    <property type="entry name" value="Transposon Tf2-6 polyprotein-like Protein"/>
    <property type="match status" value="1"/>
</dbReference>
<dbReference type="Gene3D" id="2.40.70.10">
    <property type="entry name" value="Acid Proteases"/>
    <property type="match status" value="1"/>
</dbReference>
<dbReference type="FunFam" id="3.30.420.10:FF:000032">
    <property type="entry name" value="Retrovirus-related Pol polyprotein from transposon 297-like Protein"/>
    <property type="match status" value="1"/>
</dbReference>
<keyword evidence="16" id="KW-0175">Coiled coil</keyword>
<dbReference type="OrthoDB" id="6437448at2759"/>
<dbReference type="GO" id="GO:0042575">
    <property type="term" value="C:DNA polymerase complex"/>
    <property type="evidence" value="ECO:0007669"/>
    <property type="project" value="UniProtKB-ARBA"/>
</dbReference>
<dbReference type="InterPro" id="IPR036397">
    <property type="entry name" value="RNaseH_sf"/>
</dbReference>
<dbReference type="SUPFAM" id="SSF53098">
    <property type="entry name" value="Ribonuclease H-like"/>
    <property type="match status" value="1"/>
</dbReference>
<keyword evidence="15" id="KW-0862">Zinc</keyword>
<gene>
    <name evidence="20" type="ORF">X975_23274</name>
</gene>
<dbReference type="EC" id="2.7.7.49" evidence="1"/>
<dbReference type="FunFam" id="1.10.340.70:FF:000001">
    <property type="entry name" value="Retrovirus-related Pol polyprotein from transposon gypsy-like Protein"/>
    <property type="match status" value="1"/>
</dbReference>
<dbReference type="InterPro" id="IPR001584">
    <property type="entry name" value="Integrase_cat-core"/>
</dbReference>
<dbReference type="CDD" id="cd09274">
    <property type="entry name" value="RNase_HI_RT_Ty3"/>
    <property type="match status" value="1"/>
</dbReference>
<dbReference type="InterPro" id="IPR001878">
    <property type="entry name" value="Znf_CCHC"/>
</dbReference>
<dbReference type="Gene3D" id="3.30.70.270">
    <property type="match status" value="2"/>
</dbReference>
<keyword evidence="13" id="KW-0238">DNA-binding</keyword>
<dbReference type="PROSITE" id="PS50158">
    <property type="entry name" value="ZF_CCHC"/>
    <property type="match status" value="1"/>
</dbReference>
<keyword evidence="10" id="KW-0694">RNA-binding</keyword>
<evidence type="ECO:0000313" key="21">
    <source>
        <dbReference type="Proteomes" id="UP000054359"/>
    </source>
</evidence>
<dbReference type="PROSITE" id="PS00141">
    <property type="entry name" value="ASP_PROTEASE"/>
    <property type="match status" value="1"/>
</dbReference>
<evidence type="ECO:0000256" key="7">
    <source>
        <dbReference type="ARBA" id="ARBA00022759"/>
    </source>
</evidence>
<dbReference type="InterPro" id="IPR041588">
    <property type="entry name" value="Integrase_H2C2"/>
</dbReference>
<dbReference type="Pfam" id="PF00665">
    <property type="entry name" value="rve"/>
    <property type="match status" value="1"/>
</dbReference>
<dbReference type="Gene3D" id="1.10.340.70">
    <property type="match status" value="1"/>
</dbReference>
<keyword evidence="5" id="KW-0540">Nuclease</keyword>
<evidence type="ECO:0000256" key="3">
    <source>
        <dbReference type="ARBA" id="ARBA00022679"/>
    </source>
</evidence>
<dbReference type="SUPFAM" id="SSF56672">
    <property type="entry name" value="DNA/RNA polymerases"/>
    <property type="match status" value="1"/>
</dbReference>
<keyword evidence="15" id="KW-0863">Zinc-finger</keyword>
<dbReference type="InterPro" id="IPR043502">
    <property type="entry name" value="DNA/RNA_pol_sf"/>
</dbReference>
<evidence type="ECO:0000259" key="17">
    <source>
        <dbReference type="PROSITE" id="PS50158"/>
    </source>
</evidence>
<protein>
    <recommendedName>
        <fullName evidence="1">RNA-directed DNA polymerase</fullName>
        <ecNumber evidence="1">2.7.7.49</ecNumber>
    </recommendedName>
</protein>
<dbReference type="FunFam" id="3.10.10.10:FF:000007">
    <property type="entry name" value="Retrovirus-related Pol polyprotein from transposon 17.6-like Protein"/>
    <property type="match status" value="1"/>
</dbReference>
<keyword evidence="9" id="KW-0460">Magnesium</keyword>
<dbReference type="InterPro" id="IPR041577">
    <property type="entry name" value="RT_RNaseH_2"/>
</dbReference>
<evidence type="ECO:0000313" key="20">
    <source>
        <dbReference type="EMBL" id="KFM59232.1"/>
    </source>
</evidence>
<proteinExistence type="predicted"/>
<dbReference type="Proteomes" id="UP000054359">
    <property type="component" value="Unassembled WGS sequence"/>
</dbReference>
<evidence type="ECO:0000259" key="19">
    <source>
        <dbReference type="PROSITE" id="PS50994"/>
    </source>
</evidence>
<evidence type="ECO:0000256" key="8">
    <source>
        <dbReference type="ARBA" id="ARBA00022801"/>
    </source>
</evidence>
<dbReference type="GO" id="GO:0008270">
    <property type="term" value="F:zinc ion binding"/>
    <property type="evidence" value="ECO:0007669"/>
    <property type="project" value="UniProtKB-KW"/>
</dbReference>
<evidence type="ECO:0000256" key="10">
    <source>
        <dbReference type="ARBA" id="ARBA00022884"/>
    </source>
</evidence>
<keyword evidence="12" id="KW-0695">RNA-directed DNA polymerase</keyword>
<dbReference type="GO" id="GO:0003723">
    <property type="term" value="F:RNA binding"/>
    <property type="evidence" value="ECO:0007669"/>
    <property type="project" value="UniProtKB-KW"/>
</dbReference>
<feature type="domain" description="Reverse transcriptase" evidence="18">
    <location>
        <begin position="724"/>
        <end position="903"/>
    </location>
</feature>
<dbReference type="InterPro" id="IPR043128">
    <property type="entry name" value="Rev_trsase/Diguanyl_cyclase"/>
</dbReference>
<dbReference type="SUPFAM" id="SSF50630">
    <property type="entry name" value="Acid proteases"/>
    <property type="match status" value="1"/>
</dbReference>
<dbReference type="PROSITE" id="PS50994">
    <property type="entry name" value="INTEGRASE"/>
    <property type="match status" value="1"/>
</dbReference>
<evidence type="ECO:0000256" key="9">
    <source>
        <dbReference type="ARBA" id="ARBA00022842"/>
    </source>
</evidence>
<evidence type="ECO:0000256" key="6">
    <source>
        <dbReference type="ARBA" id="ARBA00022750"/>
    </source>
</evidence>
<dbReference type="Gene3D" id="3.10.20.370">
    <property type="match status" value="1"/>
</dbReference>
<evidence type="ECO:0000256" key="13">
    <source>
        <dbReference type="ARBA" id="ARBA00023125"/>
    </source>
</evidence>
<dbReference type="GO" id="GO:0003677">
    <property type="term" value="F:DNA binding"/>
    <property type="evidence" value="ECO:0007669"/>
    <property type="project" value="UniProtKB-KW"/>
</dbReference>
<dbReference type="SMART" id="SM00343">
    <property type="entry name" value="ZnF_C2HC"/>
    <property type="match status" value="1"/>
</dbReference>
<feature type="non-terminal residue" evidence="20">
    <location>
        <position position="1649"/>
    </location>
</feature>
<evidence type="ECO:0000256" key="16">
    <source>
        <dbReference type="SAM" id="Coils"/>
    </source>
</evidence>
<dbReference type="OMA" id="HRANSHI"/>
<dbReference type="Pfam" id="PF00078">
    <property type="entry name" value="RVT_1"/>
    <property type="match status" value="1"/>
</dbReference>
<dbReference type="InterPro" id="IPR012337">
    <property type="entry name" value="RNaseH-like_sf"/>
</dbReference>
<dbReference type="InterPro" id="IPR001969">
    <property type="entry name" value="Aspartic_peptidase_AS"/>
</dbReference>
<dbReference type="Gene3D" id="3.30.420.10">
    <property type="entry name" value="Ribonuclease H-like superfamily/Ribonuclease H"/>
    <property type="match status" value="1"/>
</dbReference>
<dbReference type="STRING" id="407821.A0A087T293"/>
<evidence type="ECO:0000256" key="1">
    <source>
        <dbReference type="ARBA" id="ARBA00012493"/>
    </source>
</evidence>
<feature type="domain" description="Integrase catalytic" evidence="19">
    <location>
        <begin position="1299"/>
        <end position="1458"/>
    </location>
</feature>
<keyword evidence="14" id="KW-0511">Multifunctional enzyme</keyword>